<dbReference type="Gene3D" id="3.30.530.20">
    <property type="match status" value="1"/>
</dbReference>
<dbReference type="Pfam" id="PF17820">
    <property type="entry name" value="PDZ_6"/>
    <property type="match status" value="1"/>
</dbReference>
<dbReference type="RefSeq" id="WP_204517401.1">
    <property type="nucleotide sequence ID" value="NZ_BAABIN010000038.1"/>
</dbReference>
<proteinExistence type="predicted"/>
<reference evidence="2" key="1">
    <citation type="submission" date="2021-01" db="EMBL/GenBank/DDBJ databases">
        <title>Genomic Encyclopedia of Type Strains, Phase IV (KMG-IV): sequencing the most valuable type-strain genomes for metagenomic binning, comparative biology and taxonomic classification.</title>
        <authorList>
            <person name="Goeker M."/>
        </authorList>
    </citation>
    <scope>NUCLEOTIDE SEQUENCE</scope>
    <source>
        <strain evidence="2">DSM 25523</strain>
    </source>
</reference>
<evidence type="ECO:0000313" key="2">
    <source>
        <dbReference type="EMBL" id="MBM7589678.1"/>
    </source>
</evidence>
<dbReference type="PROSITE" id="PS50106">
    <property type="entry name" value="PDZ"/>
    <property type="match status" value="1"/>
</dbReference>
<sequence length="286" mass="31955">MLDGDRTTTVNTEYIEAAIEEVWSLLATPDGMNRYLTDKVEVAGGKEQVQAGDALKIYIGDLVNHALCVRCKPPVVFQLADRFQPLLPDGSSWEYRLTTAFFLEKLGKMTKVTVKVEGYTEEEWMQWIRQSGEMGWRQSLFNLKCVLELGLDLRNEVFGYPRLGVSNYAASPQQIAGMGLNPDRIRGNYLIDVFPGSPAANAGLRSGDLVTCIGGKAVDSYQAFVQALALSARQNRPVTITFYRERQLMQTEAVLSYHADYTGLIDPTIVSLDEVASERRKQNGER</sequence>
<dbReference type="InterPro" id="IPR023393">
    <property type="entry name" value="START-like_dom_sf"/>
</dbReference>
<organism evidence="2 3">
    <name type="scientific">Brevibacillus fulvus</name>
    <dbReference type="NCBI Taxonomy" id="1125967"/>
    <lineage>
        <taxon>Bacteria</taxon>
        <taxon>Bacillati</taxon>
        <taxon>Bacillota</taxon>
        <taxon>Bacilli</taxon>
        <taxon>Bacillales</taxon>
        <taxon>Paenibacillaceae</taxon>
        <taxon>Brevibacillus</taxon>
    </lineage>
</organism>
<feature type="domain" description="PDZ" evidence="1">
    <location>
        <begin position="150"/>
        <end position="246"/>
    </location>
</feature>
<dbReference type="Proteomes" id="UP000717624">
    <property type="component" value="Unassembled WGS sequence"/>
</dbReference>
<protein>
    <submittedName>
        <fullName evidence="2">Uncharacterized protein YndB with AHSA1/START domain</fullName>
    </submittedName>
</protein>
<dbReference type="SUPFAM" id="SSF50156">
    <property type="entry name" value="PDZ domain-like"/>
    <property type="match status" value="1"/>
</dbReference>
<gene>
    <name evidence="2" type="ORF">JOD01_001278</name>
</gene>
<dbReference type="CDD" id="cd07814">
    <property type="entry name" value="SRPBCC_CalC_Aha1-like"/>
    <property type="match status" value="1"/>
</dbReference>
<comment type="caution">
    <text evidence="2">The sequence shown here is derived from an EMBL/GenBank/DDBJ whole genome shotgun (WGS) entry which is preliminary data.</text>
</comment>
<evidence type="ECO:0000259" key="1">
    <source>
        <dbReference type="PROSITE" id="PS50106"/>
    </source>
</evidence>
<dbReference type="Gene3D" id="2.30.42.10">
    <property type="match status" value="1"/>
</dbReference>
<evidence type="ECO:0000313" key="3">
    <source>
        <dbReference type="Proteomes" id="UP000717624"/>
    </source>
</evidence>
<dbReference type="SUPFAM" id="SSF55961">
    <property type="entry name" value="Bet v1-like"/>
    <property type="match status" value="1"/>
</dbReference>
<dbReference type="InterPro" id="IPR036034">
    <property type="entry name" value="PDZ_sf"/>
</dbReference>
<name>A0A938XXX6_9BACL</name>
<keyword evidence="3" id="KW-1185">Reference proteome</keyword>
<dbReference type="AlphaFoldDB" id="A0A938XXX6"/>
<dbReference type="InterPro" id="IPR001478">
    <property type="entry name" value="PDZ"/>
</dbReference>
<dbReference type="EMBL" id="JAFBEB010000003">
    <property type="protein sequence ID" value="MBM7589678.1"/>
    <property type="molecule type" value="Genomic_DNA"/>
</dbReference>
<dbReference type="SMART" id="SM00228">
    <property type="entry name" value="PDZ"/>
    <property type="match status" value="1"/>
</dbReference>
<dbReference type="InterPro" id="IPR041489">
    <property type="entry name" value="PDZ_6"/>
</dbReference>
<accession>A0A938XXX6</accession>